<reference evidence="1 2" key="1">
    <citation type="journal article" date="2019" name="Int. J. Syst. Evol. Microbiol.">
        <title>The Global Catalogue of Microorganisms (GCM) 10K type strain sequencing project: providing services to taxonomists for standard genome sequencing and annotation.</title>
        <authorList>
            <consortium name="The Broad Institute Genomics Platform"/>
            <consortium name="The Broad Institute Genome Sequencing Center for Infectious Disease"/>
            <person name="Wu L."/>
            <person name="Ma J."/>
        </authorList>
    </citation>
    <scope>NUCLEOTIDE SEQUENCE [LARGE SCALE GENOMIC DNA]</scope>
    <source>
        <strain evidence="1 2">JCM 12393</strain>
    </source>
</reference>
<dbReference type="PANTHER" id="PTHR43459">
    <property type="entry name" value="ENOYL-COA HYDRATASE"/>
    <property type="match status" value="1"/>
</dbReference>
<dbReference type="NCBIfam" id="NF042431">
    <property type="entry name" value="EnCoAhydt_DpgB"/>
    <property type="match status" value="1"/>
</dbReference>
<dbReference type="InterPro" id="IPR053545">
    <property type="entry name" value="Enoyl-CoA_hydratase-like"/>
</dbReference>
<evidence type="ECO:0008006" key="3">
    <source>
        <dbReference type="Google" id="ProtNLM"/>
    </source>
</evidence>
<name>A0ABN1Y1U1_9ACTN</name>
<dbReference type="InterPro" id="IPR001753">
    <property type="entry name" value="Enoyl-CoA_hydra/iso"/>
</dbReference>
<dbReference type="EMBL" id="BAAAKJ010000162">
    <property type="protein sequence ID" value="GAA1395601.1"/>
    <property type="molecule type" value="Genomic_DNA"/>
</dbReference>
<comment type="caution">
    <text evidence="1">The sequence shown here is derived from an EMBL/GenBank/DDBJ whole genome shotgun (WGS) entry which is preliminary data.</text>
</comment>
<dbReference type="Gene3D" id="3.90.226.10">
    <property type="entry name" value="2-enoyl-CoA Hydratase, Chain A, domain 1"/>
    <property type="match status" value="1"/>
</dbReference>
<dbReference type="SUPFAM" id="SSF52096">
    <property type="entry name" value="ClpP/crotonase"/>
    <property type="match status" value="1"/>
</dbReference>
<keyword evidence="2" id="KW-1185">Reference proteome</keyword>
<evidence type="ECO:0000313" key="1">
    <source>
        <dbReference type="EMBL" id="GAA1395601.1"/>
    </source>
</evidence>
<accession>A0ABN1Y1U1</accession>
<dbReference type="CDD" id="cd06558">
    <property type="entry name" value="crotonase-like"/>
    <property type="match status" value="1"/>
</dbReference>
<dbReference type="Proteomes" id="UP001499863">
    <property type="component" value="Unassembled WGS sequence"/>
</dbReference>
<protein>
    <recommendedName>
        <fullName evidence="3">Enoyl-CoA hydratase</fullName>
    </recommendedName>
</protein>
<sequence length="231" mass="23767">MVRPRSADEALTLTIDGTEPPSAASVEALTEICDRAEDLAHRQGGAGTVTVHVAGAPEGAWTSGLNVGLVTKWERVLRRLERLPAVTVAVASGDCGGSALDVLLATDIRVAATGTRLLVARDGAATWPGTAGFRLVQQAGLGRIRRAVLFGLPIGAADAVRLGIVDELADDPAAALEAVAELVAGLAGKEVAIRRQLLFDATTTGFEDALGAHLAACDRALRREAAVEGPL</sequence>
<proteinExistence type="predicted"/>
<dbReference type="InterPro" id="IPR029045">
    <property type="entry name" value="ClpP/crotonase-like_dom_sf"/>
</dbReference>
<dbReference type="Pfam" id="PF00378">
    <property type="entry name" value="ECH_1"/>
    <property type="match status" value="1"/>
</dbReference>
<organism evidence="1 2">
    <name type="scientific">Kitasatospora putterlickiae</name>
    <dbReference type="NCBI Taxonomy" id="221725"/>
    <lineage>
        <taxon>Bacteria</taxon>
        <taxon>Bacillati</taxon>
        <taxon>Actinomycetota</taxon>
        <taxon>Actinomycetes</taxon>
        <taxon>Kitasatosporales</taxon>
        <taxon>Streptomycetaceae</taxon>
        <taxon>Kitasatospora</taxon>
    </lineage>
</organism>
<dbReference type="PANTHER" id="PTHR43459:SF1">
    <property type="entry name" value="EG:BACN32G11.4 PROTEIN"/>
    <property type="match status" value="1"/>
</dbReference>
<evidence type="ECO:0000313" key="2">
    <source>
        <dbReference type="Proteomes" id="UP001499863"/>
    </source>
</evidence>
<gene>
    <name evidence="1" type="ORF">GCM10009639_30980</name>
</gene>